<evidence type="ECO:0000313" key="7">
    <source>
        <dbReference type="Proteomes" id="UP000324974"/>
    </source>
</evidence>
<evidence type="ECO:0000256" key="1">
    <source>
        <dbReference type="ARBA" id="ARBA00005589"/>
    </source>
</evidence>
<dbReference type="Proteomes" id="UP000324974">
    <property type="component" value="Chromosome"/>
</dbReference>
<dbReference type="PRINTS" id="PR00974">
    <property type="entry name" value="RIBOSOMALS18"/>
</dbReference>
<keyword evidence="3 4" id="KW-0687">Ribonucleoprotein</keyword>
<dbReference type="HAMAP" id="MF_00270">
    <property type="entry name" value="Ribosomal_bS18"/>
    <property type="match status" value="1"/>
</dbReference>
<keyword evidence="4" id="KW-0694">RNA-binding</keyword>
<protein>
    <recommendedName>
        <fullName evidence="4">Small ribosomal subunit protein bS18</fullName>
    </recommendedName>
</protein>
<comment type="similarity">
    <text evidence="1 4 5">Belongs to the bacterial ribosomal protein bS18 family.</text>
</comment>
<reference evidence="7" key="1">
    <citation type="submission" date="2019-08" db="EMBL/GenBank/DDBJ databases">
        <title>Limnoglobus roseus gen. nov., sp. nov., a novel freshwater planctomycete with a giant genome from the family Gemmataceae.</title>
        <authorList>
            <person name="Kulichevskaya I.S."/>
            <person name="Naumoff D.G."/>
            <person name="Miroshnikov K."/>
            <person name="Ivanova A."/>
            <person name="Philippov D.A."/>
            <person name="Hakobyan A."/>
            <person name="Rijpstra I.C."/>
            <person name="Sinninghe Damste J.S."/>
            <person name="Liesack W."/>
            <person name="Dedysh S.N."/>
        </authorList>
    </citation>
    <scope>NUCLEOTIDE SEQUENCE [LARGE SCALE GENOMIC DNA]</scope>
    <source>
        <strain evidence="7">PX52</strain>
    </source>
</reference>
<dbReference type="GO" id="GO:0003735">
    <property type="term" value="F:structural constituent of ribosome"/>
    <property type="evidence" value="ECO:0007669"/>
    <property type="project" value="InterPro"/>
</dbReference>
<dbReference type="Gene3D" id="4.10.640.10">
    <property type="entry name" value="Ribosomal protein S18"/>
    <property type="match status" value="1"/>
</dbReference>
<dbReference type="KEGG" id="lrs:PX52LOC_05177"/>
<evidence type="ECO:0000256" key="5">
    <source>
        <dbReference type="RuleBase" id="RU003910"/>
    </source>
</evidence>
<dbReference type="InterPro" id="IPR001648">
    <property type="entry name" value="Ribosomal_bS18"/>
</dbReference>
<accession>A0A5C1AIU3</accession>
<dbReference type="RefSeq" id="WP_390635553.1">
    <property type="nucleotide sequence ID" value="NZ_CP042425.1"/>
</dbReference>
<dbReference type="GO" id="GO:0022627">
    <property type="term" value="C:cytosolic small ribosomal subunit"/>
    <property type="evidence" value="ECO:0007669"/>
    <property type="project" value="TreeGrafter"/>
</dbReference>
<evidence type="ECO:0000256" key="3">
    <source>
        <dbReference type="ARBA" id="ARBA00023274"/>
    </source>
</evidence>
<dbReference type="PANTHER" id="PTHR13479:SF40">
    <property type="entry name" value="SMALL RIBOSOMAL SUBUNIT PROTEIN BS18M"/>
    <property type="match status" value="1"/>
</dbReference>
<proteinExistence type="inferred from homology"/>
<dbReference type="SUPFAM" id="SSF46911">
    <property type="entry name" value="Ribosomal protein S18"/>
    <property type="match status" value="1"/>
</dbReference>
<dbReference type="InterPro" id="IPR036870">
    <property type="entry name" value="Ribosomal_bS18_sf"/>
</dbReference>
<evidence type="ECO:0000256" key="2">
    <source>
        <dbReference type="ARBA" id="ARBA00022980"/>
    </source>
</evidence>
<gene>
    <name evidence="4 6" type="primary">rpsR</name>
    <name evidence="6" type="ORF">PX52LOC_05177</name>
</gene>
<dbReference type="PANTHER" id="PTHR13479">
    <property type="entry name" value="30S RIBOSOMAL PROTEIN S18"/>
    <property type="match status" value="1"/>
</dbReference>
<keyword evidence="2 4" id="KW-0689">Ribosomal protein</keyword>
<name>A0A5C1AIU3_9BACT</name>
<keyword evidence="4" id="KW-0699">rRNA-binding</keyword>
<evidence type="ECO:0000313" key="6">
    <source>
        <dbReference type="EMBL" id="QEL18163.1"/>
    </source>
</evidence>
<evidence type="ECO:0000256" key="4">
    <source>
        <dbReference type="HAMAP-Rule" id="MF_00270"/>
    </source>
</evidence>
<dbReference type="GO" id="GO:0006412">
    <property type="term" value="P:translation"/>
    <property type="evidence" value="ECO:0007669"/>
    <property type="project" value="UniProtKB-UniRule"/>
</dbReference>
<keyword evidence="7" id="KW-1185">Reference proteome</keyword>
<dbReference type="AlphaFoldDB" id="A0A5C1AIU3"/>
<dbReference type="NCBIfam" id="TIGR00165">
    <property type="entry name" value="S18"/>
    <property type="match status" value="1"/>
</dbReference>
<sequence length="91" mass="10215">MPRKAKVSASGQRLIRVRNRNKRTMSGAPAGYEPRPMFIDYKDVNTLKKFVTGQGKLMSRKRTGLSAAAQRCLSKAIKRARFMALLPYVGD</sequence>
<dbReference type="Pfam" id="PF01084">
    <property type="entry name" value="Ribosomal_S18"/>
    <property type="match status" value="1"/>
</dbReference>
<comment type="function">
    <text evidence="4">Binds as a heterodimer with protein bS6 to the central domain of the 16S rRNA, where it helps stabilize the platform of the 30S subunit.</text>
</comment>
<comment type="subunit">
    <text evidence="4">Part of the 30S ribosomal subunit. Forms a tight heterodimer with protein bS6.</text>
</comment>
<organism evidence="6 7">
    <name type="scientific">Limnoglobus roseus</name>
    <dbReference type="NCBI Taxonomy" id="2598579"/>
    <lineage>
        <taxon>Bacteria</taxon>
        <taxon>Pseudomonadati</taxon>
        <taxon>Planctomycetota</taxon>
        <taxon>Planctomycetia</taxon>
        <taxon>Gemmatales</taxon>
        <taxon>Gemmataceae</taxon>
        <taxon>Limnoglobus</taxon>
    </lineage>
</organism>
<dbReference type="GO" id="GO:0070181">
    <property type="term" value="F:small ribosomal subunit rRNA binding"/>
    <property type="evidence" value="ECO:0007669"/>
    <property type="project" value="TreeGrafter"/>
</dbReference>
<dbReference type="EMBL" id="CP042425">
    <property type="protein sequence ID" value="QEL18163.1"/>
    <property type="molecule type" value="Genomic_DNA"/>
</dbReference>